<dbReference type="AlphaFoldDB" id="A0A1C7ICE8"/>
<dbReference type="NCBIfam" id="TIGR01876">
    <property type="entry name" value="cas_Cas5d"/>
    <property type="match status" value="1"/>
</dbReference>
<dbReference type="Pfam" id="PF09704">
    <property type="entry name" value="Cas_Cas5d"/>
    <property type="match status" value="1"/>
</dbReference>
<dbReference type="GO" id="GO:0016787">
    <property type="term" value="F:hydrolase activity"/>
    <property type="evidence" value="ECO:0007669"/>
    <property type="project" value="UniProtKB-KW"/>
</dbReference>
<dbReference type="CDD" id="cd09752">
    <property type="entry name" value="Cas5_I-C"/>
    <property type="match status" value="1"/>
</dbReference>
<evidence type="ECO:0000313" key="3">
    <source>
        <dbReference type="EMBL" id="ANU77327.1"/>
    </source>
</evidence>
<proteinExistence type="inferred from homology"/>
<dbReference type="OrthoDB" id="5621871at2"/>
<dbReference type="RefSeq" id="WP_065543456.1">
    <property type="nucleotide sequence ID" value="NZ_CP015405.2"/>
</dbReference>
<gene>
    <name evidence="3" type="ORF">A4V09_17195</name>
</gene>
<dbReference type="STRING" id="1796616.A4V09_17195"/>
<keyword evidence="4" id="KW-1185">Reference proteome</keyword>
<comment type="similarity">
    <text evidence="2">Belongs to the CRISPR-associated protein Cas5 family. Subtype I-C/Dvulg subfamily.</text>
</comment>
<dbReference type="GO" id="GO:0004519">
    <property type="term" value="F:endonuclease activity"/>
    <property type="evidence" value="ECO:0007669"/>
    <property type="project" value="UniProtKB-UniRule"/>
</dbReference>
<accession>A0A1C7ICE8</accession>
<evidence type="ECO:0000256" key="2">
    <source>
        <dbReference type="PIRNR" id="PIRNR029950"/>
    </source>
</evidence>
<dbReference type="EC" id="3.1.-.-" evidence="2"/>
<protein>
    <recommendedName>
        <fullName evidence="2">pre-crRNA processing endonuclease</fullName>
        <ecNumber evidence="2">3.1.-.-</ecNumber>
    </recommendedName>
</protein>
<dbReference type="Gene3D" id="3.30.70.2660">
    <property type="match status" value="1"/>
</dbReference>
<dbReference type="InterPro" id="IPR010155">
    <property type="entry name" value="CRISPR-assoc_prot_Cas5d"/>
</dbReference>
<evidence type="ECO:0000256" key="1">
    <source>
        <dbReference type="ARBA" id="ARBA00023118"/>
    </source>
</evidence>
<reference evidence="3" key="1">
    <citation type="submission" date="2017-04" db="EMBL/GenBank/DDBJ databases">
        <title>Complete Genome Sequences of Twelve Strains of a Stable Defined Moderately Diverse Mouse Microbiota 2 (sDMDMm2).</title>
        <authorList>
            <person name="Uchimura Y."/>
            <person name="Wyss M."/>
            <person name="Brugiroux S."/>
            <person name="Limenitakis J.P."/>
            <person name="Stecher B."/>
            <person name="McCoy K.D."/>
            <person name="Macpherson A.J."/>
        </authorList>
    </citation>
    <scope>NUCLEOTIDE SEQUENCE</scope>
    <source>
        <strain evidence="3">YL58</strain>
    </source>
</reference>
<dbReference type="GO" id="GO:0051607">
    <property type="term" value="P:defense response to virus"/>
    <property type="evidence" value="ECO:0007669"/>
    <property type="project" value="UniProtKB-UniRule"/>
</dbReference>
<keyword evidence="2" id="KW-0540">Nuclease</keyword>
<sequence length="219" mass="25629">MSHGVRVRVWGDRALFSRPEMKVERCSYDVIPPSAARGILEAIYWHPGLRWVVDRIYIRKPIQFTSIRRNEVKSKLQAGNALSIINGGNKPLYLSAREEIVQRAAILLRDVEYVIEAHFEMTEQANRTDNCGKFKDIIVRRLRRGQCFHMPYFGCREFPANFEMYEQEEVVTAYPDCVKDLGYMLYDFDYSDPENITPMFFRAVMKNGVLDVRDCEVVR</sequence>
<organism evidence="3 4">
    <name type="scientific">Blautia pseudococcoides</name>
    <dbReference type="NCBI Taxonomy" id="1796616"/>
    <lineage>
        <taxon>Bacteria</taxon>
        <taxon>Bacillati</taxon>
        <taxon>Bacillota</taxon>
        <taxon>Clostridia</taxon>
        <taxon>Lachnospirales</taxon>
        <taxon>Lachnospiraceae</taxon>
        <taxon>Blautia</taxon>
    </lineage>
</organism>
<dbReference type="EMBL" id="CP015405">
    <property type="protein sequence ID" value="ANU77327.1"/>
    <property type="molecule type" value="Genomic_DNA"/>
</dbReference>
<name>A0A1C7ICE8_9FIRM</name>
<keyword evidence="1 2" id="KW-0051">Antiviral defense</keyword>
<keyword evidence="2" id="KW-0255">Endonuclease</keyword>
<dbReference type="InterPro" id="IPR021124">
    <property type="entry name" value="CRISPR-assoc_prot_Cas5"/>
</dbReference>
<dbReference type="PIRSF" id="PIRSF029950">
    <property type="entry name" value="Cas_CT1134"/>
    <property type="match status" value="1"/>
</dbReference>
<evidence type="ECO:0000313" key="4">
    <source>
        <dbReference type="Proteomes" id="UP000092574"/>
    </source>
</evidence>
<keyword evidence="2" id="KW-0378">Hydrolase</keyword>
<comment type="function">
    <text evidence="2">CRISPR (clustered regularly interspaced short palindromic repeat) is an adaptive immune system that provides protection against mobile genetic elements (viruses, transposable elements and conjugative plasmids). CRISPR clusters contain spacers, sequences complementary to antecedent mobile elements, and target invading nucleic acids. CRISPR clusters are transcribed and processed into CRISPR RNA (crRNA).</text>
</comment>
<dbReference type="GO" id="GO:0003723">
    <property type="term" value="F:RNA binding"/>
    <property type="evidence" value="ECO:0007669"/>
    <property type="project" value="UniProtKB-UniRule"/>
</dbReference>
<keyword evidence="2" id="KW-0694">RNA-binding</keyword>
<dbReference type="InterPro" id="IPR013422">
    <property type="entry name" value="CRISPR-assoc_prot_Cas5_N"/>
</dbReference>
<dbReference type="Proteomes" id="UP000092574">
    <property type="component" value="Chromosome"/>
</dbReference>
<dbReference type="GO" id="GO:0043571">
    <property type="term" value="P:maintenance of CRISPR repeat elements"/>
    <property type="evidence" value="ECO:0007669"/>
    <property type="project" value="UniProtKB-UniRule"/>
</dbReference>
<dbReference type="KEGG" id="byl:A4V09_17195"/>
<dbReference type="NCBIfam" id="TIGR02593">
    <property type="entry name" value="CRISPR_cas5"/>
    <property type="match status" value="1"/>
</dbReference>